<sequence length="282" mass="31860">MAGIDWLRLWHDMPNDPKWRTIARISEQPISLVVSVYVHMMVDASRNVTRGHTDVTDEDIASALDVTEVAIAAIRAAMQGRVLDGDVLSGWENRQPKREDVGNPETGAKSAAQRKREQRERLKSADASVASSESHDESQAVTQSHDREEKRREESKQPPIPPKGGDVEAKKSTRRKEVVSLQTFVDACHAAGEQVIPADDPVFTYAEEIGIPDDTLRLHWLEFRDRYALPEAKRYKDWRSVFRKSVRGNWLKLWYFAPDGACLLTTVGEQARRAHPANREAA</sequence>
<reference evidence="2 3" key="1">
    <citation type="submission" date="2019-08" db="EMBL/GenBank/DDBJ databases">
        <authorList>
            <person name="Peeters C."/>
        </authorList>
    </citation>
    <scope>NUCLEOTIDE SEQUENCE [LARGE SCALE GENOMIC DNA]</scope>
    <source>
        <strain evidence="2 3">LMG 31121</strain>
    </source>
</reference>
<dbReference type="AlphaFoldDB" id="A0A5E5BCQ4"/>
<evidence type="ECO:0008006" key="4">
    <source>
        <dbReference type="Google" id="ProtNLM"/>
    </source>
</evidence>
<evidence type="ECO:0000313" key="2">
    <source>
        <dbReference type="EMBL" id="VVE82882.1"/>
    </source>
</evidence>
<organism evidence="2 3">
    <name type="scientific">Pandoraea sputorum</name>
    <dbReference type="NCBI Taxonomy" id="93222"/>
    <lineage>
        <taxon>Bacteria</taxon>
        <taxon>Pseudomonadati</taxon>
        <taxon>Pseudomonadota</taxon>
        <taxon>Betaproteobacteria</taxon>
        <taxon>Burkholderiales</taxon>
        <taxon>Burkholderiaceae</taxon>
        <taxon>Pandoraea</taxon>
    </lineage>
</organism>
<dbReference type="Proteomes" id="UP000335538">
    <property type="component" value="Unassembled WGS sequence"/>
</dbReference>
<proteinExistence type="predicted"/>
<feature type="compositionally biased region" description="Basic and acidic residues" evidence="1">
    <location>
        <begin position="114"/>
        <end position="124"/>
    </location>
</feature>
<feature type="compositionally biased region" description="Basic and acidic residues" evidence="1">
    <location>
        <begin position="133"/>
        <end position="156"/>
    </location>
</feature>
<protein>
    <recommendedName>
        <fullName evidence="4">Phage replisome organizer</fullName>
    </recommendedName>
</protein>
<gene>
    <name evidence="2" type="ORF">PSP31121_04015</name>
</gene>
<feature type="region of interest" description="Disordered" evidence="1">
    <location>
        <begin position="93"/>
        <end position="173"/>
    </location>
</feature>
<evidence type="ECO:0000313" key="3">
    <source>
        <dbReference type="Proteomes" id="UP000335538"/>
    </source>
</evidence>
<dbReference type="RefSeq" id="WP_150810494.1">
    <property type="nucleotide sequence ID" value="NZ_CABPSR010000011.1"/>
</dbReference>
<evidence type="ECO:0000256" key="1">
    <source>
        <dbReference type="SAM" id="MobiDB-lite"/>
    </source>
</evidence>
<accession>A0A5E5BCQ4</accession>
<dbReference type="EMBL" id="CABPSR010000011">
    <property type="protein sequence ID" value="VVE82882.1"/>
    <property type="molecule type" value="Genomic_DNA"/>
</dbReference>
<name>A0A5E5BCQ4_9BURK</name>